<evidence type="ECO:0000256" key="4">
    <source>
        <dbReference type="SAM" id="MobiDB-lite"/>
    </source>
</evidence>
<feature type="region of interest" description="Disordered" evidence="4">
    <location>
        <begin position="206"/>
        <end position="239"/>
    </location>
</feature>
<feature type="compositionally biased region" description="Polar residues" evidence="4">
    <location>
        <begin position="20"/>
        <end position="31"/>
    </location>
</feature>
<accession>W6ZHP2</accession>
<dbReference type="PANTHER" id="PTHR11527">
    <property type="entry name" value="HEAT-SHOCK PROTEIN 20 FAMILY MEMBER"/>
    <property type="match status" value="1"/>
</dbReference>
<evidence type="ECO:0000313" key="7">
    <source>
        <dbReference type="Proteomes" id="UP000054032"/>
    </source>
</evidence>
<dbReference type="KEGG" id="bor:COCMIDRAFT_22837"/>
<dbReference type="InterPro" id="IPR031107">
    <property type="entry name" value="Small_HSP"/>
</dbReference>
<dbReference type="PROSITE" id="PS01031">
    <property type="entry name" value="SHSP"/>
    <property type="match status" value="1"/>
</dbReference>
<proteinExistence type="inferred from homology"/>
<feature type="domain" description="SHSP" evidence="5">
    <location>
        <begin position="227"/>
        <end position="347"/>
    </location>
</feature>
<feature type="compositionally biased region" description="Gly residues" evidence="4">
    <location>
        <begin position="168"/>
        <end position="193"/>
    </location>
</feature>
<dbReference type="Pfam" id="PF00011">
    <property type="entry name" value="HSP20"/>
    <property type="match status" value="1"/>
</dbReference>
<feature type="compositionally biased region" description="Gly residues" evidence="4">
    <location>
        <begin position="128"/>
        <end position="154"/>
    </location>
</feature>
<dbReference type="GeneID" id="19120331"/>
<feature type="compositionally biased region" description="Polar residues" evidence="4">
    <location>
        <begin position="206"/>
        <end position="219"/>
    </location>
</feature>
<dbReference type="InterPro" id="IPR008978">
    <property type="entry name" value="HSP20-like_chaperone"/>
</dbReference>
<dbReference type="AlphaFoldDB" id="W6ZHP2"/>
<dbReference type="eggNOG" id="KOG0710">
    <property type="taxonomic scope" value="Eukaryota"/>
</dbReference>
<protein>
    <recommendedName>
        <fullName evidence="5">SHSP domain-containing protein</fullName>
    </recommendedName>
</protein>
<evidence type="ECO:0000313" key="6">
    <source>
        <dbReference type="EMBL" id="EUC49458.1"/>
    </source>
</evidence>
<dbReference type="STRING" id="930090.W6ZHP2"/>
<dbReference type="HOGENOM" id="CLU_687167_0_0_1"/>
<feature type="compositionally biased region" description="Basic and acidic residues" evidence="4">
    <location>
        <begin position="111"/>
        <end position="120"/>
    </location>
</feature>
<dbReference type="EMBL" id="KI963931">
    <property type="protein sequence ID" value="EUC49458.1"/>
    <property type="molecule type" value="Genomic_DNA"/>
</dbReference>
<dbReference type="CDD" id="cd06464">
    <property type="entry name" value="ACD_sHsps-like"/>
    <property type="match status" value="1"/>
</dbReference>
<sequence length="347" mass="37224">MPSVAYMNQSAPFWDFIASLEQQGAHQSRSGQNREDGAENEQGPQGPPDPFAPWTWGHGFFGGGRGMPHHGGPPHTRHERHHEESAGEKEAEMNDANDNGEGPSGTSGSDNEARGEDRSNRRERHGRCGGGPRGRCGPGGRGGFGPRHGPGLHHGFGSHHGPYHGSHRGGWGPWGHGGPHGGGPFGGGPFGFGGNSFDPSTFVTHLFNQFNDSGPSNDDSGNKARSSRNEDHTPEADIFDTESAYVVHISLPGAKKEDVGVNWDAEKSELSVAGVIYRPGNEEFLKTLTVDERKVGAFERKIRLGTRVNPASIDADGITAKLEDGVLRIEVPKLDSGYVEIRKVDIE</sequence>
<dbReference type="Proteomes" id="UP000054032">
    <property type="component" value="Unassembled WGS sequence"/>
</dbReference>
<name>W6ZHP2_COCMI</name>
<evidence type="ECO:0000256" key="1">
    <source>
        <dbReference type="ARBA" id="ARBA00023016"/>
    </source>
</evidence>
<dbReference type="OrthoDB" id="5511210at2759"/>
<dbReference type="SUPFAM" id="SSF49764">
    <property type="entry name" value="HSP20-like chaperones"/>
    <property type="match status" value="1"/>
</dbReference>
<feature type="compositionally biased region" description="Basic and acidic residues" evidence="4">
    <location>
        <begin position="81"/>
        <end position="92"/>
    </location>
</feature>
<organism evidence="6 7">
    <name type="scientific">Bipolaris oryzae ATCC 44560</name>
    <dbReference type="NCBI Taxonomy" id="930090"/>
    <lineage>
        <taxon>Eukaryota</taxon>
        <taxon>Fungi</taxon>
        <taxon>Dikarya</taxon>
        <taxon>Ascomycota</taxon>
        <taxon>Pezizomycotina</taxon>
        <taxon>Dothideomycetes</taxon>
        <taxon>Pleosporomycetidae</taxon>
        <taxon>Pleosporales</taxon>
        <taxon>Pleosporineae</taxon>
        <taxon>Pleosporaceae</taxon>
        <taxon>Bipolaris</taxon>
    </lineage>
</organism>
<feature type="region of interest" description="Disordered" evidence="4">
    <location>
        <begin position="18"/>
        <end position="193"/>
    </location>
</feature>
<evidence type="ECO:0000259" key="5">
    <source>
        <dbReference type="PROSITE" id="PS01031"/>
    </source>
</evidence>
<dbReference type="RefSeq" id="XP_007683955.1">
    <property type="nucleotide sequence ID" value="XM_007685765.1"/>
</dbReference>
<gene>
    <name evidence="6" type="ORF">COCMIDRAFT_22837</name>
</gene>
<evidence type="ECO:0000256" key="3">
    <source>
        <dbReference type="RuleBase" id="RU003616"/>
    </source>
</evidence>
<keyword evidence="7" id="KW-1185">Reference proteome</keyword>
<dbReference type="InterPro" id="IPR002068">
    <property type="entry name" value="A-crystallin/Hsp20_dom"/>
</dbReference>
<keyword evidence="1" id="KW-0346">Stress response</keyword>
<comment type="similarity">
    <text evidence="2 3">Belongs to the small heat shock protein (HSP20) family.</text>
</comment>
<dbReference type="Gene3D" id="2.60.40.790">
    <property type="match status" value="1"/>
</dbReference>
<reference evidence="6 7" key="1">
    <citation type="journal article" date="2013" name="PLoS Genet.">
        <title>Comparative genome structure, secondary metabolite, and effector coding capacity across Cochliobolus pathogens.</title>
        <authorList>
            <person name="Condon B.J."/>
            <person name="Leng Y."/>
            <person name="Wu D."/>
            <person name="Bushley K.E."/>
            <person name="Ohm R.A."/>
            <person name="Otillar R."/>
            <person name="Martin J."/>
            <person name="Schackwitz W."/>
            <person name="Grimwood J."/>
            <person name="MohdZainudin N."/>
            <person name="Xue C."/>
            <person name="Wang R."/>
            <person name="Manning V.A."/>
            <person name="Dhillon B."/>
            <person name="Tu Z.J."/>
            <person name="Steffenson B.J."/>
            <person name="Salamov A."/>
            <person name="Sun H."/>
            <person name="Lowry S."/>
            <person name="LaButti K."/>
            <person name="Han J."/>
            <person name="Copeland A."/>
            <person name="Lindquist E."/>
            <person name="Barry K."/>
            <person name="Schmutz J."/>
            <person name="Baker S.E."/>
            <person name="Ciuffetti L.M."/>
            <person name="Grigoriev I.V."/>
            <person name="Zhong S."/>
            <person name="Turgeon B.G."/>
        </authorList>
    </citation>
    <scope>NUCLEOTIDE SEQUENCE [LARGE SCALE GENOMIC DNA]</scope>
    <source>
        <strain evidence="6 7">ATCC 44560</strain>
    </source>
</reference>
<evidence type="ECO:0000256" key="2">
    <source>
        <dbReference type="PROSITE-ProRule" id="PRU00285"/>
    </source>
</evidence>